<evidence type="ECO:0000313" key="2">
    <source>
        <dbReference type="EMBL" id="KAG6929348.1"/>
    </source>
</evidence>
<gene>
    <name evidence="2" type="ORF">G0U57_005972</name>
</gene>
<dbReference type="SUPFAM" id="SSF56672">
    <property type="entry name" value="DNA/RNA polymerases"/>
    <property type="match status" value="1"/>
</dbReference>
<evidence type="ECO:0000259" key="1">
    <source>
        <dbReference type="PROSITE" id="PS50878"/>
    </source>
</evidence>
<keyword evidence="3" id="KW-1185">Reference proteome</keyword>
<dbReference type="CDD" id="cd01650">
    <property type="entry name" value="RT_nLTR_like"/>
    <property type="match status" value="1"/>
</dbReference>
<comment type="caution">
    <text evidence="2">The sequence shown here is derived from an EMBL/GenBank/DDBJ whole genome shotgun (WGS) entry which is preliminary data.</text>
</comment>
<feature type="domain" description="Reverse transcriptase" evidence="1">
    <location>
        <begin position="419"/>
        <end position="674"/>
    </location>
</feature>
<evidence type="ECO:0000313" key="3">
    <source>
        <dbReference type="Proteomes" id="UP000765507"/>
    </source>
</evidence>
<dbReference type="Gene3D" id="3.60.10.10">
    <property type="entry name" value="Endonuclease/exonuclease/phosphatase"/>
    <property type="match status" value="1"/>
</dbReference>
<proteinExistence type="predicted"/>
<dbReference type="InterPro" id="IPR000477">
    <property type="entry name" value="RT_dom"/>
</dbReference>
<dbReference type="InterPro" id="IPR005135">
    <property type="entry name" value="Endo/exonuclease/phosphatase"/>
</dbReference>
<accession>A0A8T1SKF6</accession>
<reference evidence="2 3" key="1">
    <citation type="journal article" date="2020" name="G3 (Bethesda)">
        <title>Draft Genome of the Common Snapping Turtle, Chelydra serpentina, a Model for Phenotypic Plasticity in Reptiles.</title>
        <authorList>
            <person name="Das D."/>
            <person name="Singh S.K."/>
            <person name="Bierstedt J."/>
            <person name="Erickson A."/>
            <person name="Galli G.L.J."/>
            <person name="Crossley D.A. 2nd"/>
            <person name="Rhen T."/>
        </authorList>
    </citation>
    <scope>NUCLEOTIDE SEQUENCE [LARGE SCALE GENOMIC DNA]</scope>
    <source>
        <strain evidence="2">KW</strain>
    </source>
</reference>
<dbReference type="Pfam" id="PF14529">
    <property type="entry name" value="Exo_endo_phos_2"/>
    <property type="match status" value="1"/>
</dbReference>
<dbReference type="SUPFAM" id="SSF56219">
    <property type="entry name" value="DNase I-like"/>
    <property type="match status" value="1"/>
</dbReference>
<dbReference type="PANTHER" id="PTHR33332">
    <property type="entry name" value="REVERSE TRANSCRIPTASE DOMAIN-CONTAINING PROTEIN"/>
    <property type="match status" value="1"/>
</dbReference>
<dbReference type="InterPro" id="IPR043502">
    <property type="entry name" value="DNA/RNA_pol_sf"/>
</dbReference>
<protein>
    <recommendedName>
        <fullName evidence="1">Reverse transcriptase domain-containing protein</fullName>
    </recommendedName>
</protein>
<dbReference type="Pfam" id="PF00078">
    <property type="entry name" value="RVT_1"/>
    <property type="match status" value="1"/>
</dbReference>
<dbReference type="PROSITE" id="PS50878">
    <property type="entry name" value="RT_POL"/>
    <property type="match status" value="1"/>
</dbReference>
<sequence>MDGYKLFRKDRQGRKGGGVALYVREQYDCSELQYETAEKPESLWIKLRSVSNKGNVVVGVCYRPPDQGDEVDEAFFQQLTEVTRSQALVLMGDFNHPDICWESNTAVHRQSRKFLESVGDNFLVQVLEEPTRGKALLDLLLTNREEIVEEAIVDGNLGGSDHEMVEFRILTQGRKESSRIQSLDFRKADFDSLRELMGNVPWENNMRGKGVEESWLYFKESLLRLQEQTIPMCRKKSKYGRRPAWLNSEILARLKHKKAAYKKWKIGQMTREEYKNIVQACRSEIRKAKSHLELQLAGDVRSNKKGFFRYVSNKKKVKESVGPLLNEGGNLVTEDVEKASVLNAFFASVFTDKVSSEAAALRSTVWGGGDQPSVEKEVVRDYLEKLDEHKSMGPDALHPRVLKELADVIAEPLAIIFDKSWQLGEFPDDWKKANVVPIFKKGKKEDPGNYRPVSLTSVPGKIMEQVLKESILNHLKEGKVIRNSQHGFTKGKSCLTNLIAFYDEITGSVDEGKAVDVLFLDFSKAFDTVSHSVLASKLKKYGLDEWTVRWIENWLDGRAQRVVINGSMSSWQPVSSGVPQGSVLGPVLFNIFINDLEDGVDCTLSKFADDTKLGGVVDTLEGRDRIQRDLDKLEDWAKRNLMRFNKDKCRVLHLGRKNPMHCYRLGTEWLGSSSAEKDLGVTVDEKLNMSQQCALVAKKANGILGCISRGISSRSRDVIIPLYSALVRPHLEYCVQFWAPHYKKDVDKLERVQRRATKMIRGLEHMTYEERLRELGLFSLQKRRVRGDLIAAFNYLKGGSKEDGSRLFSVVEDDRTRSNGLKLQRGRFRLDIRKNFFTSRVVKHWNGLPREVVESPSLEVFKVRLDKALARMI</sequence>
<dbReference type="EMBL" id="JAHGAV010000181">
    <property type="protein sequence ID" value="KAG6929348.1"/>
    <property type="molecule type" value="Genomic_DNA"/>
</dbReference>
<dbReference type="GO" id="GO:0003824">
    <property type="term" value="F:catalytic activity"/>
    <property type="evidence" value="ECO:0007669"/>
    <property type="project" value="InterPro"/>
</dbReference>
<name>A0A8T1SKF6_CHESE</name>
<organism evidence="2 3">
    <name type="scientific">Chelydra serpentina</name>
    <name type="common">Snapping turtle</name>
    <name type="synonym">Testudo serpentina</name>
    <dbReference type="NCBI Taxonomy" id="8475"/>
    <lineage>
        <taxon>Eukaryota</taxon>
        <taxon>Metazoa</taxon>
        <taxon>Chordata</taxon>
        <taxon>Craniata</taxon>
        <taxon>Vertebrata</taxon>
        <taxon>Euteleostomi</taxon>
        <taxon>Archelosauria</taxon>
        <taxon>Testudinata</taxon>
        <taxon>Testudines</taxon>
        <taxon>Cryptodira</taxon>
        <taxon>Durocryptodira</taxon>
        <taxon>Americhelydia</taxon>
        <taxon>Chelydroidea</taxon>
        <taxon>Chelydridae</taxon>
        <taxon>Chelydra</taxon>
    </lineage>
</organism>
<dbReference type="OrthoDB" id="416454at2759"/>
<dbReference type="InterPro" id="IPR036691">
    <property type="entry name" value="Endo/exonu/phosph_ase_sf"/>
</dbReference>
<dbReference type="AlphaFoldDB" id="A0A8T1SKF6"/>
<dbReference type="Proteomes" id="UP000765507">
    <property type="component" value="Unassembled WGS sequence"/>
</dbReference>